<evidence type="ECO:0000313" key="2">
    <source>
        <dbReference type="Proteomes" id="UP000324629"/>
    </source>
</evidence>
<sequence>MCGFLQLADTDGGFAVDLIVCFRCGSTRDGVGCSTLYQLADTDGGFAVDLIVCFRCGSTRDGVGCSTLYQYDDDCQELERKLTKSLRKDREHYLVQQSKEMGKAFLSGNCRRLFSLIRGCTGRQVDVSETICEKDGSIITSQSRRTDRWAEHWHSVRSRLLQDTDSESDSNQPLWTFIYKGQPLQSDRNTRTNSYYVDHVDHYHFLFESSVHNKNRCLQRIIRSGKLDISQNMSILSTLQPVVSWDEFAACLIRSTNYPRVCIENKLKHLANNLNITPRFMFSRIRHTSNEDTSYDILPMVA</sequence>
<accession>A0A5J4ND48</accession>
<gene>
    <name evidence="1" type="ORF">DEA37_0009683</name>
</gene>
<dbReference type="AlphaFoldDB" id="A0A5J4ND48"/>
<proteinExistence type="predicted"/>
<comment type="caution">
    <text evidence="1">The sequence shown here is derived from an EMBL/GenBank/DDBJ whole genome shotgun (WGS) entry which is preliminary data.</text>
</comment>
<evidence type="ECO:0000313" key="1">
    <source>
        <dbReference type="EMBL" id="KAA3673504.1"/>
    </source>
</evidence>
<name>A0A5J4ND48_9TREM</name>
<dbReference type="Proteomes" id="UP000324629">
    <property type="component" value="Unassembled WGS sequence"/>
</dbReference>
<keyword evidence="2" id="KW-1185">Reference proteome</keyword>
<dbReference type="EMBL" id="QNGE01003874">
    <property type="protein sequence ID" value="KAA3673504.1"/>
    <property type="molecule type" value="Genomic_DNA"/>
</dbReference>
<protein>
    <submittedName>
        <fullName evidence="1">Uncharacterized protein</fullName>
    </submittedName>
</protein>
<organism evidence="1 2">
    <name type="scientific">Paragonimus westermani</name>
    <dbReference type="NCBI Taxonomy" id="34504"/>
    <lineage>
        <taxon>Eukaryota</taxon>
        <taxon>Metazoa</taxon>
        <taxon>Spiralia</taxon>
        <taxon>Lophotrochozoa</taxon>
        <taxon>Platyhelminthes</taxon>
        <taxon>Trematoda</taxon>
        <taxon>Digenea</taxon>
        <taxon>Plagiorchiida</taxon>
        <taxon>Troglotremata</taxon>
        <taxon>Troglotrematidae</taxon>
        <taxon>Paragonimus</taxon>
    </lineage>
</organism>
<reference evidence="1 2" key="1">
    <citation type="journal article" date="2019" name="Gigascience">
        <title>Whole-genome sequence of the oriental lung fluke Paragonimus westermani.</title>
        <authorList>
            <person name="Oey H."/>
            <person name="Zakrzewski M."/>
            <person name="Narain K."/>
            <person name="Devi K.R."/>
            <person name="Agatsuma T."/>
            <person name="Nawaratna S."/>
            <person name="Gobert G.N."/>
            <person name="Jones M.K."/>
            <person name="Ragan M.A."/>
            <person name="McManus D.P."/>
            <person name="Krause L."/>
        </authorList>
    </citation>
    <scope>NUCLEOTIDE SEQUENCE [LARGE SCALE GENOMIC DNA]</scope>
    <source>
        <strain evidence="1 2">IND2009</strain>
    </source>
</reference>